<dbReference type="PATRIC" id="fig|1245469.3.peg.6279"/>
<feature type="transmembrane region" description="Helical" evidence="1">
    <location>
        <begin position="59"/>
        <end position="86"/>
    </location>
</feature>
<evidence type="ECO:0000256" key="1">
    <source>
        <dbReference type="SAM" id="Phobius"/>
    </source>
</evidence>
<dbReference type="KEGG" id="aol:S58_61470"/>
<keyword evidence="1" id="KW-0812">Transmembrane</keyword>
<keyword evidence="3" id="KW-1185">Reference proteome</keyword>
<dbReference type="AlphaFoldDB" id="M4ZE66"/>
<dbReference type="EMBL" id="AP012603">
    <property type="protein sequence ID" value="BAM92122.1"/>
    <property type="molecule type" value="Genomic_DNA"/>
</dbReference>
<proteinExistence type="predicted"/>
<evidence type="ECO:0000313" key="3">
    <source>
        <dbReference type="Proteomes" id="UP000011841"/>
    </source>
</evidence>
<accession>M4ZE66</accession>
<keyword evidence="1" id="KW-1133">Transmembrane helix</keyword>
<name>M4ZE66_9BRAD</name>
<dbReference type="HOGENOM" id="CLU_2567119_0_0_5"/>
<dbReference type="STRING" id="1245469.S58_61470"/>
<keyword evidence="1" id="KW-0472">Membrane</keyword>
<organism evidence="2 3">
    <name type="scientific">Bradyrhizobium oligotrophicum S58</name>
    <dbReference type="NCBI Taxonomy" id="1245469"/>
    <lineage>
        <taxon>Bacteria</taxon>
        <taxon>Pseudomonadati</taxon>
        <taxon>Pseudomonadota</taxon>
        <taxon>Alphaproteobacteria</taxon>
        <taxon>Hyphomicrobiales</taxon>
        <taxon>Nitrobacteraceae</taxon>
        <taxon>Bradyrhizobium</taxon>
    </lineage>
</organism>
<dbReference type="eggNOG" id="ENOG503153D">
    <property type="taxonomic scope" value="Bacteria"/>
</dbReference>
<evidence type="ECO:0000313" key="2">
    <source>
        <dbReference type="EMBL" id="BAM92122.1"/>
    </source>
</evidence>
<sequence length="90" mass="9565">MGKGFDFMYRWRRASVPNSLGLRGLASPLEAERPDERFQADAGFHDDATLTLSPRLTSVVAASIAAGTLSLGISATIAMMSIRALLSIPA</sequence>
<dbReference type="Proteomes" id="UP000011841">
    <property type="component" value="Chromosome"/>
</dbReference>
<reference evidence="2 3" key="1">
    <citation type="journal article" date="2013" name="Appl. Environ. Microbiol.">
        <title>Genome analysis suggests that the soil oligotrophic bacterium Agromonas oligotrophica (Bradyrhizobium oligotrophicum) is a nitrogen-fixing symbiont of Aeschynomene indica.</title>
        <authorList>
            <person name="Okubo T."/>
            <person name="Fukushima S."/>
            <person name="Itakura M."/>
            <person name="Oshima K."/>
            <person name="Longtonglang A."/>
            <person name="Teaumroong N."/>
            <person name="Mitsui H."/>
            <person name="Hattori M."/>
            <person name="Hattori R."/>
            <person name="Hattori T."/>
            <person name="Minamisawa K."/>
        </authorList>
    </citation>
    <scope>NUCLEOTIDE SEQUENCE [LARGE SCALE GENOMIC DNA]</scope>
    <source>
        <strain evidence="2 3">S58</strain>
    </source>
</reference>
<protein>
    <submittedName>
        <fullName evidence="2">Uncharacterized protein</fullName>
    </submittedName>
</protein>
<gene>
    <name evidence="2" type="ORF">S58_61470</name>
</gene>